<dbReference type="GO" id="GO:0016846">
    <property type="term" value="F:carbon-sulfur lyase activity"/>
    <property type="evidence" value="ECO:0007669"/>
    <property type="project" value="InterPro"/>
</dbReference>
<dbReference type="EMBL" id="ML978077">
    <property type="protein sequence ID" value="KAF2009985.1"/>
    <property type="molecule type" value="Genomic_DNA"/>
</dbReference>
<dbReference type="RefSeq" id="XP_033378324.1">
    <property type="nucleotide sequence ID" value="XM_033529375.1"/>
</dbReference>
<organism evidence="6 7">
    <name type="scientific">Aaosphaeria arxii CBS 175.79</name>
    <dbReference type="NCBI Taxonomy" id="1450172"/>
    <lineage>
        <taxon>Eukaryota</taxon>
        <taxon>Fungi</taxon>
        <taxon>Dikarya</taxon>
        <taxon>Ascomycota</taxon>
        <taxon>Pezizomycotina</taxon>
        <taxon>Dothideomycetes</taxon>
        <taxon>Pleosporomycetidae</taxon>
        <taxon>Pleosporales</taxon>
        <taxon>Pleosporales incertae sedis</taxon>
        <taxon>Aaosphaeria</taxon>
    </lineage>
</organism>
<dbReference type="GeneID" id="54286772"/>
<dbReference type="AlphaFoldDB" id="A0A6A5XAA0"/>
<dbReference type="PROSITE" id="PS51891">
    <property type="entry name" value="CENP_V_GFA"/>
    <property type="match status" value="1"/>
</dbReference>
<evidence type="ECO:0000313" key="7">
    <source>
        <dbReference type="Proteomes" id="UP000799778"/>
    </source>
</evidence>
<dbReference type="GO" id="GO:0046872">
    <property type="term" value="F:metal ion binding"/>
    <property type="evidence" value="ECO:0007669"/>
    <property type="project" value="UniProtKB-KW"/>
</dbReference>
<evidence type="ECO:0000256" key="3">
    <source>
        <dbReference type="ARBA" id="ARBA00022833"/>
    </source>
</evidence>
<dbReference type="SUPFAM" id="SSF51316">
    <property type="entry name" value="Mss4-like"/>
    <property type="match status" value="1"/>
</dbReference>
<sequence>MARPESIEGGCLCGAIRFKVTFPQEEDWPPQGNGVCQCTMCRKHGGSVLPQNVAFPRSNVSPPLEANATYKKYQSSTHCSRGFCSTCGSALTFDEHGSNTIEINIGAFDEEVLCGRRDEANAWEDGYGRHVPRVGGVGKELCYPKYHIYVENAIPGVTDDFPGPKYLLGREGGKAFTEKPPERK</sequence>
<dbReference type="InterPro" id="IPR011057">
    <property type="entry name" value="Mss4-like_sf"/>
</dbReference>
<reference evidence="6" key="1">
    <citation type="journal article" date="2020" name="Stud. Mycol.">
        <title>101 Dothideomycetes genomes: a test case for predicting lifestyles and emergence of pathogens.</title>
        <authorList>
            <person name="Haridas S."/>
            <person name="Albert R."/>
            <person name="Binder M."/>
            <person name="Bloem J."/>
            <person name="Labutti K."/>
            <person name="Salamov A."/>
            <person name="Andreopoulos B."/>
            <person name="Baker S."/>
            <person name="Barry K."/>
            <person name="Bills G."/>
            <person name="Bluhm B."/>
            <person name="Cannon C."/>
            <person name="Castanera R."/>
            <person name="Culley D."/>
            <person name="Daum C."/>
            <person name="Ezra D."/>
            <person name="Gonzalez J."/>
            <person name="Henrissat B."/>
            <person name="Kuo A."/>
            <person name="Liang C."/>
            <person name="Lipzen A."/>
            <person name="Lutzoni F."/>
            <person name="Magnuson J."/>
            <person name="Mondo S."/>
            <person name="Nolan M."/>
            <person name="Ohm R."/>
            <person name="Pangilinan J."/>
            <person name="Park H.-J."/>
            <person name="Ramirez L."/>
            <person name="Alfaro M."/>
            <person name="Sun H."/>
            <person name="Tritt A."/>
            <person name="Yoshinaga Y."/>
            <person name="Zwiers L.-H."/>
            <person name="Turgeon B."/>
            <person name="Goodwin S."/>
            <person name="Spatafora J."/>
            <person name="Crous P."/>
            <person name="Grigoriev I."/>
        </authorList>
    </citation>
    <scope>NUCLEOTIDE SEQUENCE</scope>
    <source>
        <strain evidence="6">CBS 175.79</strain>
    </source>
</reference>
<evidence type="ECO:0000256" key="4">
    <source>
        <dbReference type="ARBA" id="ARBA00023239"/>
    </source>
</evidence>
<evidence type="ECO:0000313" key="6">
    <source>
        <dbReference type="EMBL" id="KAF2009985.1"/>
    </source>
</evidence>
<evidence type="ECO:0000256" key="1">
    <source>
        <dbReference type="ARBA" id="ARBA00005495"/>
    </source>
</evidence>
<evidence type="ECO:0000256" key="2">
    <source>
        <dbReference type="ARBA" id="ARBA00022723"/>
    </source>
</evidence>
<keyword evidence="4" id="KW-0456">Lyase</keyword>
<dbReference type="PANTHER" id="PTHR33337:SF40">
    <property type="entry name" value="CENP-V_GFA DOMAIN-CONTAINING PROTEIN-RELATED"/>
    <property type="match status" value="1"/>
</dbReference>
<comment type="similarity">
    <text evidence="1">Belongs to the Gfa family.</text>
</comment>
<feature type="domain" description="CENP-V/GFA" evidence="5">
    <location>
        <begin position="7"/>
        <end position="124"/>
    </location>
</feature>
<gene>
    <name evidence="6" type="ORF">BU24DRAFT_428024</name>
</gene>
<keyword evidence="3" id="KW-0862">Zinc</keyword>
<accession>A0A6A5XAA0</accession>
<name>A0A6A5XAA0_9PLEO</name>
<dbReference type="Proteomes" id="UP000799778">
    <property type="component" value="Unassembled WGS sequence"/>
</dbReference>
<keyword evidence="7" id="KW-1185">Reference proteome</keyword>
<dbReference type="OrthoDB" id="6329284at2759"/>
<proteinExistence type="inferred from homology"/>
<keyword evidence="2" id="KW-0479">Metal-binding</keyword>
<dbReference type="InterPro" id="IPR006913">
    <property type="entry name" value="CENP-V/GFA"/>
</dbReference>
<dbReference type="Pfam" id="PF04828">
    <property type="entry name" value="GFA"/>
    <property type="match status" value="1"/>
</dbReference>
<protein>
    <recommendedName>
        <fullName evidence="5">CENP-V/GFA domain-containing protein</fullName>
    </recommendedName>
</protein>
<dbReference type="Gene3D" id="3.90.1590.10">
    <property type="entry name" value="glutathione-dependent formaldehyde- activating enzyme (gfa)"/>
    <property type="match status" value="1"/>
</dbReference>
<evidence type="ECO:0000259" key="5">
    <source>
        <dbReference type="PROSITE" id="PS51891"/>
    </source>
</evidence>
<dbReference type="PANTHER" id="PTHR33337">
    <property type="entry name" value="GFA DOMAIN-CONTAINING PROTEIN"/>
    <property type="match status" value="1"/>
</dbReference>